<dbReference type="EMBL" id="LDZY01000014">
    <property type="protein sequence ID" value="KLU64410.1"/>
    <property type="molecule type" value="Genomic_DNA"/>
</dbReference>
<dbReference type="SUPFAM" id="SSF50044">
    <property type="entry name" value="SH3-domain"/>
    <property type="match status" value="2"/>
</dbReference>
<dbReference type="AlphaFoldDB" id="A0A0J1FLR6"/>
<dbReference type="STRING" id="476652.DEAC_c36120"/>
<evidence type="ECO:0000256" key="1">
    <source>
        <dbReference type="ARBA" id="ARBA00007074"/>
    </source>
</evidence>
<protein>
    <submittedName>
        <fullName evidence="8">Gamma-DL-glutamyl hydrolase</fullName>
        <ecNumber evidence="8">3.4.19.-</ecNumber>
    </submittedName>
</protein>
<evidence type="ECO:0000256" key="2">
    <source>
        <dbReference type="ARBA" id="ARBA00022670"/>
    </source>
</evidence>
<dbReference type="Pfam" id="PF00877">
    <property type="entry name" value="NLPC_P60"/>
    <property type="match status" value="1"/>
</dbReference>
<reference evidence="8 9" key="1">
    <citation type="submission" date="2015-06" db="EMBL/GenBank/DDBJ databases">
        <title>Draft genome of the moderately acidophilic sulfate reducer Candidatus Desulfosporosinus acididurans strain M1.</title>
        <authorList>
            <person name="Poehlein A."/>
            <person name="Petzsch P."/>
            <person name="Johnson B.D."/>
            <person name="Schloemann M."/>
            <person name="Daniel R."/>
            <person name="Muehling M."/>
        </authorList>
    </citation>
    <scope>NUCLEOTIDE SEQUENCE [LARGE SCALE GENOMIC DNA]</scope>
    <source>
        <strain evidence="8 9">M1</strain>
    </source>
</reference>
<keyword evidence="4" id="KW-0788">Thiol protease</keyword>
<dbReference type="InterPro" id="IPR036028">
    <property type="entry name" value="SH3-like_dom_sf"/>
</dbReference>
<comment type="similarity">
    <text evidence="1">Belongs to the peptidase C40 family.</text>
</comment>
<dbReference type="GO" id="GO:0006508">
    <property type="term" value="P:proteolysis"/>
    <property type="evidence" value="ECO:0007669"/>
    <property type="project" value="UniProtKB-KW"/>
</dbReference>
<evidence type="ECO:0000256" key="3">
    <source>
        <dbReference type="ARBA" id="ARBA00022801"/>
    </source>
</evidence>
<keyword evidence="2" id="KW-0645">Protease</keyword>
<proteinExistence type="inferred from homology"/>
<feature type="signal peptide" evidence="5">
    <location>
        <begin position="1"/>
        <end position="23"/>
    </location>
</feature>
<keyword evidence="3 8" id="KW-0378">Hydrolase</keyword>
<dbReference type="SUPFAM" id="SSF54001">
    <property type="entry name" value="Cysteine proteinases"/>
    <property type="match status" value="1"/>
</dbReference>
<dbReference type="SMART" id="SM00287">
    <property type="entry name" value="SH3b"/>
    <property type="match status" value="2"/>
</dbReference>
<evidence type="ECO:0000259" key="7">
    <source>
        <dbReference type="PROSITE" id="PS51935"/>
    </source>
</evidence>
<evidence type="ECO:0000259" key="6">
    <source>
        <dbReference type="PROSITE" id="PS51781"/>
    </source>
</evidence>
<dbReference type="InterPro" id="IPR051202">
    <property type="entry name" value="Peptidase_C40"/>
</dbReference>
<comment type="caution">
    <text evidence="8">The sequence shown here is derived from an EMBL/GenBank/DDBJ whole genome shotgun (WGS) entry which is preliminary data.</text>
</comment>
<dbReference type="InterPro" id="IPR000064">
    <property type="entry name" value="NLP_P60_dom"/>
</dbReference>
<dbReference type="InterPro" id="IPR003646">
    <property type="entry name" value="SH3-like_bac-type"/>
</dbReference>
<dbReference type="GO" id="GO:0008234">
    <property type="term" value="F:cysteine-type peptidase activity"/>
    <property type="evidence" value="ECO:0007669"/>
    <property type="project" value="UniProtKB-KW"/>
</dbReference>
<keyword evidence="9" id="KW-1185">Reference proteome</keyword>
<organism evidence="8 9">
    <name type="scientific">Desulfosporosinus acididurans</name>
    <dbReference type="NCBI Taxonomy" id="476652"/>
    <lineage>
        <taxon>Bacteria</taxon>
        <taxon>Bacillati</taxon>
        <taxon>Bacillota</taxon>
        <taxon>Clostridia</taxon>
        <taxon>Eubacteriales</taxon>
        <taxon>Desulfitobacteriaceae</taxon>
        <taxon>Desulfosporosinus</taxon>
    </lineage>
</organism>
<dbReference type="InterPro" id="IPR038765">
    <property type="entry name" value="Papain-like_cys_pep_sf"/>
</dbReference>
<dbReference type="Pfam" id="PF08239">
    <property type="entry name" value="SH3_3"/>
    <property type="match status" value="2"/>
</dbReference>
<evidence type="ECO:0000313" key="9">
    <source>
        <dbReference type="Proteomes" id="UP000036356"/>
    </source>
</evidence>
<dbReference type="RefSeq" id="WP_053006486.1">
    <property type="nucleotide sequence ID" value="NZ_LDZY01000014.1"/>
</dbReference>
<sequence>MKKIFTLLVIVMCLLASPRSLLAATSGNSETKSVGTKTVGIVTASALNLRQTDVSTSKVLTAIPKNTQVDVISKNTSNWYNVKYNGQTGWVSGAYLILKTVTDTSSETTPSAISGNDKTISDTKTVGIVTASALNLRKTDAATSAVLTTIPKNAQVEVIAKNTGNWYNVSYNGQTGWVSGLYLTVKTVTDTDSVPEVSRSDSSKLVDDALSLLGVPYVFGGNSRSGFDCSGYTQYVFKGVGISLPRTAEEQYKSGVSVSREQLQAGDLVFFSTYAPGASHVGIYIGGGKFIAADSNKGICISNLDDPYYRSSYLGARRIS</sequence>
<dbReference type="Gene3D" id="2.30.30.40">
    <property type="entry name" value="SH3 Domains"/>
    <property type="match status" value="2"/>
</dbReference>
<feature type="domain" description="SH3b" evidence="6">
    <location>
        <begin position="37"/>
        <end position="100"/>
    </location>
</feature>
<keyword evidence="5" id="KW-0732">Signal</keyword>
<evidence type="ECO:0000313" key="8">
    <source>
        <dbReference type="EMBL" id="KLU64410.1"/>
    </source>
</evidence>
<dbReference type="PROSITE" id="PS51935">
    <property type="entry name" value="NLPC_P60"/>
    <property type="match status" value="1"/>
</dbReference>
<dbReference type="PANTHER" id="PTHR47053">
    <property type="entry name" value="MUREIN DD-ENDOPEPTIDASE MEPH-RELATED"/>
    <property type="match status" value="1"/>
</dbReference>
<evidence type="ECO:0000256" key="5">
    <source>
        <dbReference type="SAM" id="SignalP"/>
    </source>
</evidence>
<dbReference type="PATRIC" id="fig|476652.3.peg.3810"/>
<dbReference type="PANTHER" id="PTHR47053:SF1">
    <property type="entry name" value="MUREIN DD-ENDOPEPTIDASE MEPH-RELATED"/>
    <property type="match status" value="1"/>
</dbReference>
<feature type="domain" description="SH3b" evidence="6">
    <location>
        <begin position="124"/>
        <end position="187"/>
    </location>
</feature>
<dbReference type="Gene3D" id="3.90.1720.10">
    <property type="entry name" value="endopeptidase domain like (from Nostoc punctiforme)"/>
    <property type="match status" value="1"/>
</dbReference>
<name>A0A0J1FLR6_9FIRM</name>
<dbReference type="PROSITE" id="PS51781">
    <property type="entry name" value="SH3B"/>
    <property type="match status" value="2"/>
</dbReference>
<evidence type="ECO:0000256" key="4">
    <source>
        <dbReference type="ARBA" id="ARBA00022807"/>
    </source>
</evidence>
<feature type="chain" id="PRO_5005251006" evidence="5">
    <location>
        <begin position="24"/>
        <end position="320"/>
    </location>
</feature>
<gene>
    <name evidence="8" type="primary">pgdS_1</name>
    <name evidence="8" type="ORF">DEAC_c36120</name>
</gene>
<feature type="domain" description="NlpC/P60" evidence="7">
    <location>
        <begin position="199"/>
        <end position="320"/>
    </location>
</feature>
<dbReference type="Proteomes" id="UP000036356">
    <property type="component" value="Unassembled WGS sequence"/>
</dbReference>
<dbReference type="EC" id="3.4.19.-" evidence="8"/>
<accession>A0A0J1FLR6</accession>